<gene>
    <name evidence="1" type="ORF">IAB74_04645</name>
</gene>
<dbReference type="InterPro" id="IPR023198">
    <property type="entry name" value="PGP-like_dom2"/>
</dbReference>
<dbReference type="SUPFAM" id="SSF56784">
    <property type="entry name" value="HAD-like"/>
    <property type="match status" value="1"/>
</dbReference>
<name>A0A9D0Z4P7_9FIRM</name>
<dbReference type="InterPro" id="IPR023214">
    <property type="entry name" value="HAD_sf"/>
</dbReference>
<dbReference type="SFLD" id="SFLDS00003">
    <property type="entry name" value="Haloacid_Dehalogenase"/>
    <property type="match status" value="1"/>
</dbReference>
<dbReference type="Gene3D" id="1.10.150.240">
    <property type="entry name" value="Putative phosphatase, domain 2"/>
    <property type="match status" value="1"/>
</dbReference>
<dbReference type="InterPro" id="IPR050155">
    <property type="entry name" value="HAD-like_hydrolase_sf"/>
</dbReference>
<accession>A0A9D0Z4P7</accession>
<evidence type="ECO:0000313" key="2">
    <source>
        <dbReference type="Proteomes" id="UP000886796"/>
    </source>
</evidence>
<dbReference type="SFLD" id="SFLDG01129">
    <property type="entry name" value="C1.5:_HAD__Beta-PGM__Phosphata"/>
    <property type="match status" value="1"/>
</dbReference>
<dbReference type="Proteomes" id="UP000886796">
    <property type="component" value="Unassembled WGS sequence"/>
</dbReference>
<dbReference type="GO" id="GO:0004713">
    <property type="term" value="F:protein tyrosine kinase activity"/>
    <property type="evidence" value="ECO:0007669"/>
    <property type="project" value="TreeGrafter"/>
</dbReference>
<reference evidence="1" key="2">
    <citation type="journal article" date="2021" name="PeerJ">
        <title>Extensive microbial diversity within the chicken gut microbiome revealed by metagenomics and culture.</title>
        <authorList>
            <person name="Gilroy R."/>
            <person name="Ravi A."/>
            <person name="Getino M."/>
            <person name="Pursley I."/>
            <person name="Horton D.L."/>
            <person name="Alikhan N.F."/>
            <person name="Baker D."/>
            <person name="Gharbi K."/>
            <person name="Hall N."/>
            <person name="Watson M."/>
            <person name="Adriaenssens E.M."/>
            <person name="Foster-Nyarko E."/>
            <person name="Jarju S."/>
            <person name="Secka A."/>
            <person name="Antonio M."/>
            <person name="Oren A."/>
            <person name="Chaudhuri R.R."/>
            <person name="La Ragione R."/>
            <person name="Hildebrand F."/>
            <person name="Pallen M.J."/>
        </authorList>
    </citation>
    <scope>NUCLEOTIDE SEQUENCE</scope>
    <source>
        <strain evidence="1">13361</strain>
    </source>
</reference>
<dbReference type="Gene3D" id="3.40.50.1000">
    <property type="entry name" value="HAD superfamily/HAD-like"/>
    <property type="match status" value="1"/>
</dbReference>
<evidence type="ECO:0000313" key="1">
    <source>
        <dbReference type="EMBL" id="HIQ67783.1"/>
    </source>
</evidence>
<dbReference type="PANTHER" id="PTHR43434:SF20">
    <property type="entry name" value="5'-NUCLEOTIDASE"/>
    <property type="match status" value="1"/>
</dbReference>
<comment type="caution">
    <text evidence="1">The sequence shown here is derived from an EMBL/GenBank/DDBJ whole genome shotgun (WGS) entry which is preliminary data.</text>
</comment>
<dbReference type="PANTHER" id="PTHR43434">
    <property type="entry name" value="PHOSPHOGLYCOLATE PHOSPHATASE"/>
    <property type="match status" value="1"/>
</dbReference>
<keyword evidence="1" id="KW-0378">Hydrolase</keyword>
<dbReference type="EMBL" id="DVFK01000065">
    <property type="protein sequence ID" value="HIQ67783.1"/>
    <property type="molecule type" value="Genomic_DNA"/>
</dbReference>
<dbReference type="GO" id="GO:0016787">
    <property type="term" value="F:hydrolase activity"/>
    <property type="evidence" value="ECO:0007669"/>
    <property type="project" value="UniProtKB-KW"/>
</dbReference>
<dbReference type="GO" id="GO:0005829">
    <property type="term" value="C:cytosol"/>
    <property type="evidence" value="ECO:0007669"/>
    <property type="project" value="TreeGrafter"/>
</dbReference>
<sequence length="213" mass="23117">MERKAIFFDLDGTLTDSGEGITNCAALALKHFGLPVPDKKALGVFVGPPLRETFLKFGVKPEQIEEAVRVFRGRYTTVGKFENIPYPGIPELLQTLKDHGHRLFVATSKPEVTALEIMEKFQLSPYFEKICGATLDKSRDSKSSVIAYLLNTCAGISQAVMVGDTAFDVLGAAEHGIPTIGVAWGYGDVAEMQKAGAVSIANTPQELLELLEK</sequence>
<protein>
    <submittedName>
        <fullName evidence="1">HAD hydrolase-like protein</fullName>
    </submittedName>
</protein>
<reference evidence="1" key="1">
    <citation type="submission" date="2020-10" db="EMBL/GenBank/DDBJ databases">
        <authorList>
            <person name="Gilroy R."/>
        </authorList>
    </citation>
    <scope>NUCLEOTIDE SEQUENCE</scope>
    <source>
        <strain evidence="1">13361</strain>
    </source>
</reference>
<dbReference type="InterPro" id="IPR041492">
    <property type="entry name" value="HAD_2"/>
</dbReference>
<proteinExistence type="predicted"/>
<dbReference type="Pfam" id="PF13419">
    <property type="entry name" value="HAD_2"/>
    <property type="match status" value="1"/>
</dbReference>
<dbReference type="AlphaFoldDB" id="A0A9D0Z4P7"/>
<dbReference type="InterPro" id="IPR036412">
    <property type="entry name" value="HAD-like_sf"/>
</dbReference>
<organism evidence="1 2">
    <name type="scientific">Candidatus Faecousia excrementigallinarum</name>
    <dbReference type="NCBI Taxonomy" id="2840806"/>
    <lineage>
        <taxon>Bacteria</taxon>
        <taxon>Bacillati</taxon>
        <taxon>Bacillota</taxon>
        <taxon>Clostridia</taxon>
        <taxon>Eubacteriales</taxon>
        <taxon>Oscillospiraceae</taxon>
        <taxon>Faecousia</taxon>
    </lineage>
</organism>